<dbReference type="SUPFAM" id="SSF51126">
    <property type="entry name" value="Pectin lyase-like"/>
    <property type="match status" value="1"/>
</dbReference>
<dbReference type="EMBL" id="KQ247125">
    <property type="protein sequence ID" value="KNC72393.1"/>
    <property type="molecule type" value="Genomic_DNA"/>
</dbReference>
<proteinExistence type="predicted"/>
<keyword evidence="2" id="KW-1185">Reference proteome</keyword>
<dbReference type="RefSeq" id="XP_014146295.1">
    <property type="nucleotide sequence ID" value="XM_014290820.1"/>
</dbReference>
<protein>
    <recommendedName>
        <fullName evidence="3">Right handed beta helix domain-containing protein</fullName>
    </recommendedName>
</protein>
<dbReference type="InterPro" id="IPR011050">
    <property type="entry name" value="Pectin_lyase_fold/virulence"/>
</dbReference>
<name>A0A0L0F8F7_9EUKA</name>
<accession>A0A0L0F8F7</accession>
<sequence length="77" mass="7754">SQTCNGGGIYTVSNVSVTSSQFRNNKASGMGGGLFVEAAAEFSDVELIANVALRGAGAYASAVALTNATISYNVAFL</sequence>
<organism evidence="1 2">
    <name type="scientific">Sphaeroforma arctica JP610</name>
    <dbReference type="NCBI Taxonomy" id="667725"/>
    <lineage>
        <taxon>Eukaryota</taxon>
        <taxon>Ichthyosporea</taxon>
        <taxon>Ichthyophonida</taxon>
        <taxon>Sphaeroforma</taxon>
    </lineage>
</organism>
<gene>
    <name evidence="1" type="ORF">SARC_15048</name>
</gene>
<dbReference type="GeneID" id="25915552"/>
<evidence type="ECO:0008006" key="3">
    <source>
        <dbReference type="Google" id="ProtNLM"/>
    </source>
</evidence>
<evidence type="ECO:0000313" key="1">
    <source>
        <dbReference type="EMBL" id="KNC72393.1"/>
    </source>
</evidence>
<reference evidence="1 2" key="1">
    <citation type="submission" date="2011-02" db="EMBL/GenBank/DDBJ databases">
        <title>The Genome Sequence of Sphaeroforma arctica JP610.</title>
        <authorList>
            <consortium name="The Broad Institute Genome Sequencing Platform"/>
            <person name="Russ C."/>
            <person name="Cuomo C."/>
            <person name="Young S.K."/>
            <person name="Zeng Q."/>
            <person name="Gargeya S."/>
            <person name="Alvarado L."/>
            <person name="Berlin A."/>
            <person name="Chapman S.B."/>
            <person name="Chen Z."/>
            <person name="Freedman E."/>
            <person name="Gellesch M."/>
            <person name="Goldberg J."/>
            <person name="Griggs A."/>
            <person name="Gujja S."/>
            <person name="Heilman E."/>
            <person name="Heiman D."/>
            <person name="Howarth C."/>
            <person name="Mehta T."/>
            <person name="Neiman D."/>
            <person name="Pearson M."/>
            <person name="Roberts A."/>
            <person name="Saif S."/>
            <person name="Shea T."/>
            <person name="Shenoy N."/>
            <person name="Sisk P."/>
            <person name="Stolte C."/>
            <person name="Sykes S."/>
            <person name="White J."/>
            <person name="Yandava C."/>
            <person name="Burger G."/>
            <person name="Gray M.W."/>
            <person name="Holland P.W.H."/>
            <person name="King N."/>
            <person name="Lang F.B.F."/>
            <person name="Roger A.J."/>
            <person name="Ruiz-Trillo I."/>
            <person name="Haas B."/>
            <person name="Nusbaum C."/>
            <person name="Birren B."/>
        </authorList>
    </citation>
    <scope>NUCLEOTIDE SEQUENCE [LARGE SCALE GENOMIC DNA]</scope>
    <source>
        <strain evidence="1 2">JP610</strain>
    </source>
</reference>
<feature type="non-terminal residue" evidence="1">
    <location>
        <position position="77"/>
    </location>
</feature>
<evidence type="ECO:0000313" key="2">
    <source>
        <dbReference type="Proteomes" id="UP000054560"/>
    </source>
</evidence>
<feature type="non-terminal residue" evidence="1">
    <location>
        <position position="1"/>
    </location>
</feature>
<dbReference type="AlphaFoldDB" id="A0A0L0F8F7"/>
<dbReference type="Proteomes" id="UP000054560">
    <property type="component" value="Unassembled WGS sequence"/>
</dbReference>